<dbReference type="EMBL" id="AFUN01000007">
    <property type="protein sequence ID" value="EGR97909.1"/>
    <property type="molecule type" value="Genomic_DNA"/>
</dbReference>
<comment type="subcellular location">
    <subcellularLocation>
        <location evidence="1">Cell membrane</location>
        <topology evidence="1">Multi-pass membrane protein</topology>
    </subcellularLocation>
</comment>
<dbReference type="eggNOG" id="COG0697">
    <property type="taxonomic scope" value="Bacteria"/>
</dbReference>
<feature type="transmembrane region" description="Helical" evidence="7">
    <location>
        <begin position="122"/>
        <end position="139"/>
    </location>
</feature>
<dbReference type="Proteomes" id="UP000007832">
    <property type="component" value="Unassembled WGS sequence"/>
</dbReference>
<dbReference type="AlphaFoldDB" id="F9NU96"/>
<proteinExistence type="inferred from homology"/>
<evidence type="ECO:0000256" key="5">
    <source>
        <dbReference type="ARBA" id="ARBA00022989"/>
    </source>
</evidence>
<feature type="transmembrane region" description="Helical" evidence="7">
    <location>
        <begin position="145"/>
        <end position="169"/>
    </location>
</feature>
<dbReference type="PANTHER" id="PTHR42920">
    <property type="entry name" value="OS03G0707200 PROTEIN-RELATED"/>
    <property type="match status" value="1"/>
</dbReference>
<evidence type="ECO:0000256" key="7">
    <source>
        <dbReference type="SAM" id="Phobius"/>
    </source>
</evidence>
<feature type="domain" description="EamA" evidence="8">
    <location>
        <begin position="11"/>
        <end position="137"/>
    </location>
</feature>
<evidence type="ECO:0000256" key="1">
    <source>
        <dbReference type="ARBA" id="ARBA00004651"/>
    </source>
</evidence>
<dbReference type="STRING" id="1574624.GCA_001642025_00203"/>
<evidence type="ECO:0000313" key="10">
    <source>
        <dbReference type="Proteomes" id="UP000007832"/>
    </source>
</evidence>
<dbReference type="RefSeq" id="WP_002548870.1">
    <property type="nucleotide sequence ID" value="NZ_AFUN01000007.1"/>
</dbReference>
<feature type="transmembrane region" description="Helical" evidence="7">
    <location>
        <begin position="241"/>
        <end position="258"/>
    </location>
</feature>
<evidence type="ECO:0000256" key="4">
    <source>
        <dbReference type="ARBA" id="ARBA00022692"/>
    </source>
</evidence>
<feature type="transmembrane region" description="Helical" evidence="7">
    <location>
        <begin position="264"/>
        <end position="283"/>
    </location>
</feature>
<dbReference type="Pfam" id="PF00892">
    <property type="entry name" value="EamA"/>
    <property type="match status" value="2"/>
</dbReference>
<protein>
    <submittedName>
        <fullName evidence="9">EamA-like transporter family protein</fullName>
    </submittedName>
</protein>
<dbReference type="GO" id="GO:0005886">
    <property type="term" value="C:plasma membrane"/>
    <property type="evidence" value="ECO:0007669"/>
    <property type="project" value="UniProtKB-SubCell"/>
</dbReference>
<keyword evidence="5 7" id="KW-1133">Transmembrane helix</keyword>
<comment type="similarity">
    <text evidence="2">Belongs to the EamA transporter family.</text>
</comment>
<accession>F9NU96</accession>
<evidence type="ECO:0000259" key="8">
    <source>
        <dbReference type="Pfam" id="PF00892"/>
    </source>
</evidence>
<dbReference type="InterPro" id="IPR000620">
    <property type="entry name" value="EamA_dom"/>
</dbReference>
<evidence type="ECO:0000256" key="3">
    <source>
        <dbReference type="ARBA" id="ARBA00022475"/>
    </source>
</evidence>
<feature type="transmembrane region" description="Helical" evidence="7">
    <location>
        <begin position="38"/>
        <end position="56"/>
    </location>
</feature>
<evidence type="ECO:0000313" key="9">
    <source>
        <dbReference type="EMBL" id="EGR97909.1"/>
    </source>
</evidence>
<organism evidence="9 10">
    <name type="scientific">[Propionibacterium] namnetense SK182B-JCVI</name>
    <dbReference type="NCBI Taxonomy" id="1051006"/>
    <lineage>
        <taxon>Bacteria</taxon>
        <taxon>Bacillati</taxon>
        <taxon>Actinomycetota</taxon>
        <taxon>Actinomycetes</taxon>
        <taxon>Propionibacteriales</taxon>
        <taxon>Propionibacteriaceae</taxon>
        <taxon>Cutibacterium</taxon>
    </lineage>
</organism>
<keyword evidence="3" id="KW-1003">Cell membrane</keyword>
<dbReference type="SUPFAM" id="SSF103481">
    <property type="entry name" value="Multidrug resistance efflux transporter EmrE"/>
    <property type="match status" value="2"/>
</dbReference>
<feature type="transmembrane region" description="Helical" evidence="7">
    <location>
        <begin position="93"/>
        <end position="115"/>
    </location>
</feature>
<keyword evidence="4 7" id="KW-0812">Transmembrane</keyword>
<evidence type="ECO:0000256" key="2">
    <source>
        <dbReference type="ARBA" id="ARBA00007362"/>
    </source>
</evidence>
<sequence length="318" mass="33255">MVGFRSSRLAVPALLLMAALWGSTLVVMKGAYAHMSPENLLACRFAMAAAAFGILFPKAWRTNMRTMAKGVVLGVLFASGQLLQAIGLGTTQAAMNGFITSLYVVFTPLLAAVIFRKKISTAIWGAVALATVGMGVLAVDPSTLGSGFGIGQLLTLASAVAYAGHIVATGRFANPANVTSLGLYQTITVAVVCTIAALPGGLSAPTHMEDWLAVAYLAIICGTLTTFMQSWGQARVESTRAAVIMCTEPLWGAIFAIGLGGETLTGRITIGGIAILAAMVLVVRPPRRRRGAPQHHTEPPVVQVDPAWTPRLGMDHTL</sequence>
<feature type="domain" description="EamA" evidence="8">
    <location>
        <begin position="150"/>
        <end position="283"/>
    </location>
</feature>
<dbReference type="PANTHER" id="PTHR42920:SF5">
    <property type="entry name" value="EAMA DOMAIN-CONTAINING PROTEIN"/>
    <property type="match status" value="1"/>
</dbReference>
<dbReference type="PATRIC" id="fig|1051006.4.peg.744"/>
<feature type="transmembrane region" description="Helical" evidence="7">
    <location>
        <begin position="68"/>
        <end position="87"/>
    </location>
</feature>
<dbReference type="InterPro" id="IPR037185">
    <property type="entry name" value="EmrE-like"/>
</dbReference>
<dbReference type="InterPro" id="IPR051258">
    <property type="entry name" value="Diverse_Substrate_Transporter"/>
</dbReference>
<gene>
    <name evidence="9" type="ORF">HMPREF1162_0627</name>
</gene>
<name>F9NU96_9ACTN</name>
<comment type="caution">
    <text evidence="9">The sequence shown here is derived from an EMBL/GenBank/DDBJ whole genome shotgun (WGS) entry which is preliminary data.</text>
</comment>
<keyword evidence="6 7" id="KW-0472">Membrane</keyword>
<evidence type="ECO:0000256" key="6">
    <source>
        <dbReference type="ARBA" id="ARBA00023136"/>
    </source>
</evidence>
<reference evidence="9 10" key="1">
    <citation type="submission" date="2011-07" db="EMBL/GenBank/DDBJ databases">
        <title>Genome Sequence of Propionibacterium acnes SK182B-JCVI.</title>
        <authorList>
            <person name="Durkin A.S."/>
            <person name="Madupu R."/>
            <person name="Hostetler J."/>
            <person name="Radune D."/>
            <person name="Torralba M."/>
            <person name="Methe B."/>
            <person name="Sutton G."/>
            <person name="Strausberg R.L."/>
            <person name="Nelson K.E."/>
        </authorList>
    </citation>
    <scope>NUCLEOTIDE SEQUENCE [LARGE SCALE GENOMIC DNA]</scope>
    <source>
        <strain evidence="9 10">SK182B-JCVI</strain>
    </source>
</reference>
<feature type="transmembrane region" description="Helical" evidence="7">
    <location>
        <begin position="211"/>
        <end position="229"/>
    </location>
</feature>
<feature type="transmembrane region" description="Helical" evidence="7">
    <location>
        <begin position="181"/>
        <end position="199"/>
    </location>
</feature>